<reference evidence="1 2" key="1">
    <citation type="submission" date="2020-04" db="EMBL/GenBank/DDBJ databases">
        <title>Draft genome of Leeia sp. IMCC25680.</title>
        <authorList>
            <person name="Song J."/>
            <person name="Cho J.-C."/>
        </authorList>
    </citation>
    <scope>NUCLEOTIDE SEQUENCE [LARGE SCALE GENOMIC DNA]</scope>
    <source>
        <strain evidence="1 2">IMCC25680</strain>
    </source>
</reference>
<dbReference type="AlphaFoldDB" id="A0A847S355"/>
<organism evidence="1 2">
    <name type="scientific">Leeia aquatica</name>
    <dbReference type="NCBI Taxonomy" id="2725557"/>
    <lineage>
        <taxon>Bacteria</taxon>
        <taxon>Pseudomonadati</taxon>
        <taxon>Pseudomonadota</taxon>
        <taxon>Betaproteobacteria</taxon>
        <taxon>Neisseriales</taxon>
        <taxon>Leeiaceae</taxon>
        <taxon>Leeia</taxon>
    </lineage>
</organism>
<name>A0A847S355_9NEIS</name>
<evidence type="ECO:0000313" key="2">
    <source>
        <dbReference type="Proteomes" id="UP000587991"/>
    </source>
</evidence>
<proteinExistence type="predicted"/>
<comment type="caution">
    <text evidence="1">The sequence shown here is derived from an EMBL/GenBank/DDBJ whole genome shotgun (WGS) entry which is preliminary data.</text>
</comment>
<dbReference type="Proteomes" id="UP000587991">
    <property type="component" value="Unassembled WGS sequence"/>
</dbReference>
<dbReference type="NCBIfam" id="TIGR02081">
    <property type="entry name" value="metW"/>
    <property type="match status" value="1"/>
</dbReference>
<dbReference type="CDD" id="cd02440">
    <property type="entry name" value="AdoMet_MTases"/>
    <property type="match status" value="1"/>
</dbReference>
<evidence type="ECO:0000313" key="1">
    <source>
        <dbReference type="EMBL" id="NLR76221.1"/>
    </source>
</evidence>
<gene>
    <name evidence="1" type="primary">metW</name>
    <name evidence="1" type="ORF">HF682_13735</name>
</gene>
<dbReference type="RefSeq" id="WP_168877890.1">
    <property type="nucleotide sequence ID" value="NZ_JABAIM010000003.1"/>
</dbReference>
<dbReference type="Gene3D" id="3.40.50.150">
    <property type="entry name" value="Vaccinia Virus protein VP39"/>
    <property type="match status" value="1"/>
</dbReference>
<dbReference type="InterPro" id="IPR029063">
    <property type="entry name" value="SAM-dependent_MTases_sf"/>
</dbReference>
<protein>
    <submittedName>
        <fullName evidence="1">Methionine biosynthesis protein MetW</fullName>
    </submittedName>
</protein>
<dbReference type="SUPFAM" id="SSF53335">
    <property type="entry name" value="S-adenosyl-L-methionine-dependent methyltransferases"/>
    <property type="match status" value="1"/>
</dbReference>
<accession>A0A847S355</accession>
<keyword evidence="2" id="KW-1185">Reference proteome</keyword>
<dbReference type="Pfam" id="PF07021">
    <property type="entry name" value="MetW"/>
    <property type="match status" value="1"/>
</dbReference>
<dbReference type="InterPro" id="IPR010743">
    <property type="entry name" value="Methionine_synth_MetW"/>
</dbReference>
<dbReference type="EMBL" id="JABAIM010000003">
    <property type="protein sequence ID" value="NLR76221.1"/>
    <property type="molecule type" value="Genomic_DNA"/>
</dbReference>
<sequence length="196" mass="22348">MLTLRPEFLQIAEQIAPGSRVLDLGCGDGSLLALLQRERQVTGYGVDRDDANIAACLDNGVHVIQSDLESGLSMFESGSFDYVLLSHTIQSMHDVEGILREMARVGRECIVSFPNFGFWQNRWQILCGRMPVSDLIPYQWYDTPNIHFCTVNDFDHLAGQLGFRLLDKRVMHRGRLVHWWPNWRGSVAIFRLGQRG</sequence>